<sequence length="304" mass="35279">MTILQLKYVIVIASSTSMREAASKLFVTQPALSASVHDLEDELGIKVFKRTNKGISLTSQGRDFLEYAKKAVNQYELIEDRYIGKDKDKKHFSVSLQHYVFAVHAFVNTLKRFDEERYVYSIHETKTDDVLSNVRDLKSEIGIIAYSSNNENIYRKIFRDYQLEFFPLMVRDTYVYVWKDHPLADKTEIALSELKDYPCVTFDQSSDNDFYLTEEALGDYDFDKLIKLDDRATSSEIMAKMNGYAIGTGIMTESVTLKKGFVTIKLKEEDPLTIGYILRKYYKLSDIGQAYIEELNRYKEESEK</sequence>
<dbReference type="PROSITE" id="PS50931">
    <property type="entry name" value="HTH_LYSR"/>
    <property type="match status" value="1"/>
</dbReference>
<dbReference type="Gene3D" id="3.40.190.290">
    <property type="match status" value="1"/>
</dbReference>
<dbReference type="InterPro" id="IPR036388">
    <property type="entry name" value="WH-like_DNA-bd_sf"/>
</dbReference>
<accession>A0A1T4VT14</accession>
<dbReference type="Proteomes" id="UP000190814">
    <property type="component" value="Unassembled WGS sequence"/>
</dbReference>
<evidence type="ECO:0000256" key="4">
    <source>
        <dbReference type="ARBA" id="ARBA00023163"/>
    </source>
</evidence>
<dbReference type="Gene3D" id="1.10.10.10">
    <property type="entry name" value="Winged helix-like DNA-binding domain superfamily/Winged helix DNA-binding domain"/>
    <property type="match status" value="1"/>
</dbReference>
<proteinExistence type="inferred from homology"/>
<dbReference type="GO" id="GO:0003700">
    <property type="term" value="F:DNA-binding transcription factor activity"/>
    <property type="evidence" value="ECO:0007669"/>
    <property type="project" value="InterPro"/>
</dbReference>
<feature type="domain" description="HTH lysR-type" evidence="5">
    <location>
        <begin position="1"/>
        <end position="58"/>
    </location>
</feature>
<reference evidence="6 7" key="1">
    <citation type="submission" date="2017-02" db="EMBL/GenBank/DDBJ databases">
        <authorList>
            <person name="Peterson S.W."/>
        </authorList>
    </citation>
    <scope>NUCLEOTIDE SEQUENCE [LARGE SCALE GENOMIC DNA]</scope>
    <source>
        <strain evidence="6 7">ATCC 35992</strain>
    </source>
</reference>
<dbReference type="PRINTS" id="PR00039">
    <property type="entry name" value="HTHLYSR"/>
</dbReference>
<dbReference type="GO" id="GO:0003677">
    <property type="term" value="F:DNA binding"/>
    <property type="evidence" value="ECO:0007669"/>
    <property type="project" value="UniProtKB-KW"/>
</dbReference>
<name>A0A1T4VT14_9FIRM</name>
<dbReference type="CDD" id="cd05466">
    <property type="entry name" value="PBP2_LTTR_substrate"/>
    <property type="match status" value="1"/>
</dbReference>
<dbReference type="Pfam" id="PF03466">
    <property type="entry name" value="LysR_substrate"/>
    <property type="match status" value="1"/>
</dbReference>
<keyword evidence="4" id="KW-0804">Transcription</keyword>
<evidence type="ECO:0000256" key="1">
    <source>
        <dbReference type="ARBA" id="ARBA00009437"/>
    </source>
</evidence>
<comment type="similarity">
    <text evidence="1">Belongs to the LysR transcriptional regulatory family.</text>
</comment>
<dbReference type="Pfam" id="PF00126">
    <property type="entry name" value="HTH_1"/>
    <property type="match status" value="1"/>
</dbReference>
<dbReference type="OrthoDB" id="9803714at2"/>
<keyword evidence="7" id="KW-1185">Reference proteome</keyword>
<dbReference type="RefSeq" id="WP_159444334.1">
    <property type="nucleotide sequence ID" value="NZ_FUXZ01000009.1"/>
</dbReference>
<protein>
    <submittedName>
        <fullName evidence="6">DNA-binding transcriptional regulator, LysR family</fullName>
    </submittedName>
</protein>
<evidence type="ECO:0000256" key="3">
    <source>
        <dbReference type="ARBA" id="ARBA00023125"/>
    </source>
</evidence>
<gene>
    <name evidence="6" type="ORF">SAMN02745111_01520</name>
</gene>
<keyword evidence="2" id="KW-0805">Transcription regulation</keyword>
<dbReference type="FunFam" id="1.10.10.10:FF:000001">
    <property type="entry name" value="LysR family transcriptional regulator"/>
    <property type="match status" value="1"/>
</dbReference>
<dbReference type="InterPro" id="IPR000847">
    <property type="entry name" value="LysR_HTH_N"/>
</dbReference>
<dbReference type="GO" id="GO:0032993">
    <property type="term" value="C:protein-DNA complex"/>
    <property type="evidence" value="ECO:0007669"/>
    <property type="project" value="TreeGrafter"/>
</dbReference>
<dbReference type="SUPFAM" id="SSF53850">
    <property type="entry name" value="Periplasmic binding protein-like II"/>
    <property type="match status" value="1"/>
</dbReference>
<dbReference type="InterPro" id="IPR005119">
    <property type="entry name" value="LysR_subst-bd"/>
</dbReference>
<dbReference type="InterPro" id="IPR036390">
    <property type="entry name" value="WH_DNA-bd_sf"/>
</dbReference>
<dbReference type="PANTHER" id="PTHR30346">
    <property type="entry name" value="TRANSCRIPTIONAL DUAL REGULATOR HCAR-RELATED"/>
    <property type="match status" value="1"/>
</dbReference>
<evidence type="ECO:0000313" key="7">
    <source>
        <dbReference type="Proteomes" id="UP000190814"/>
    </source>
</evidence>
<evidence type="ECO:0000313" key="6">
    <source>
        <dbReference type="EMBL" id="SKA68049.1"/>
    </source>
</evidence>
<dbReference type="SUPFAM" id="SSF46785">
    <property type="entry name" value="Winged helix' DNA-binding domain"/>
    <property type="match status" value="1"/>
</dbReference>
<dbReference type="EMBL" id="FUXZ01000009">
    <property type="protein sequence ID" value="SKA68049.1"/>
    <property type="molecule type" value="Genomic_DNA"/>
</dbReference>
<evidence type="ECO:0000256" key="2">
    <source>
        <dbReference type="ARBA" id="ARBA00023015"/>
    </source>
</evidence>
<dbReference type="STRING" id="39495.SAMN02745111_01520"/>
<dbReference type="PANTHER" id="PTHR30346:SF0">
    <property type="entry name" value="HCA OPERON TRANSCRIPTIONAL ACTIVATOR HCAR"/>
    <property type="match status" value="1"/>
</dbReference>
<evidence type="ECO:0000259" key="5">
    <source>
        <dbReference type="PROSITE" id="PS50931"/>
    </source>
</evidence>
<organism evidence="6 7">
    <name type="scientific">Eubacterium uniforme</name>
    <dbReference type="NCBI Taxonomy" id="39495"/>
    <lineage>
        <taxon>Bacteria</taxon>
        <taxon>Bacillati</taxon>
        <taxon>Bacillota</taxon>
        <taxon>Clostridia</taxon>
        <taxon>Eubacteriales</taxon>
        <taxon>Eubacteriaceae</taxon>
        <taxon>Eubacterium</taxon>
    </lineage>
</organism>
<keyword evidence="3 6" id="KW-0238">DNA-binding</keyword>
<dbReference type="AlphaFoldDB" id="A0A1T4VT14"/>